<dbReference type="AlphaFoldDB" id="A0A0F8WHY8"/>
<feature type="non-terminal residue" evidence="1">
    <location>
        <position position="179"/>
    </location>
</feature>
<comment type="caution">
    <text evidence="1">The sequence shown here is derived from an EMBL/GenBank/DDBJ whole genome shotgun (WGS) entry which is preliminary data.</text>
</comment>
<protein>
    <submittedName>
        <fullName evidence="1">Uncharacterized protein</fullName>
    </submittedName>
</protein>
<sequence>MTQDVPSSQIVDAIEIHWRLQLGSYFKSVHDLDGATYNFAGQVTDYFWNYAGLIRTTTQNTEAVIERAIDFATQLNREPAFYIDPTVEPPTFADALRTHGFEPEDQEVWMFYPTGSENPAFAAATDEEFSIQHVADEDRMQAFVEVFHDSYHFRHEPCFNAYNFHCYYYRYSRCLRAGK</sequence>
<dbReference type="EMBL" id="LAZR01069392">
    <property type="protein sequence ID" value="KKK47790.1"/>
    <property type="molecule type" value="Genomic_DNA"/>
</dbReference>
<evidence type="ECO:0000313" key="1">
    <source>
        <dbReference type="EMBL" id="KKK47790.1"/>
    </source>
</evidence>
<proteinExistence type="predicted"/>
<accession>A0A0F8WHY8</accession>
<gene>
    <name evidence="1" type="ORF">LCGC14_3151620</name>
</gene>
<organism evidence="1">
    <name type="scientific">marine sediment metagenome</name>
    <dbReference type="NCBI Taxonomy" id="412755"/>
    <lineage>
        <taxon>unclassified sequences</taxon>
        <taxon>metagenomes</taxon>
        <taxon>ecological metagenomes</taxon>
    </lineage>
</organism>
<dbReference type="Gene3D" id="3.40.630.30">
    <property type="match status" value="1"/>
</dbReference>
<reference evidence="1" key="1">
    <citation type="journal article" date="2015" name="Nature">
        <title>Complex archaea that bridge the gap between prokaryotes and eukaryotes.</title>
        <authorList>
            <person name="Spang A."/>
            <person name="Saw J.H."/>
            <person name="Jorgensen S.L."/>
            <person name="Zaremba-Niedzwiedzka K."/>
            <person name="Martijn J."/>
            <person name="Lind A.E."/>
            <person name="van Eijk R."/>
            <person name="Schleper C."/>
            <person name="Guy L."/>
            <person name="Ettema T.J."/>
        </authorList>
    </citation>
    <scope>NUCLEOTIDE SEQUENCE</scope>
</reference>
<name>A0A0F8WHY8_9ZZZZ</name>